<proteinExistence type="predicted"/>
<dbReference type="EnsemblMetazoa" id="AAEL025272-RA">
    <property type="protein sequence ID" value="AAEL025272-PA"/>
    <property type="gene ID" value="AAEL025272"/>
</dbReference>
<evidence type="ECO:0000313" key="2">
    <source>
        <dbReference type="Proteomes" id="UP000008820"/>
    </source>
</evidence>
<dbReference type="Proteomes" id="UP000008820">
    <property type="component" value="Chromosome 2"/>
</dbReference>
<keyword evidence="2" id="KW-1185">Reference proteome</keyword>
<accession>A0A6I8TSU0</accession>
<name>A0A6I8TSU0_AEDAE</name>
<reference evidence="1" key="2">
    <citation type="submission" date="2020-05" db="UniProtKB">
        <authorList>
            <consortium name="EnsemblMetazoa"/>
        </authorList>
    </citation>
    <scope>IDENTIFICATION</scope>
    <source>
        <strain evidence="1">LVP_AGWG</strain>
    </source>
</reference>
<protein>
    <submittedName>
        <fullName evidence="1">Uncharacterized protein</fullName>
    </submittedName>
</protein>
<organism evidence="1 2">
    <name type="scientific">Aedes aegypti</name>
    <name type="common">Yellowfever mosquito</name>
    <name type="synonym">Culex aegypti</name>
    <dbReference type="NCBI Taxonomy" id="7159"/>
    <lineage>
        <taxon>Eukaryota</taxon>
        <taxon>Metazoa</taxon>
        <taxon>Ecdysozoa</taxon>
        <taxon>Arthropoda</taxon>
        <taxon>Hexapoda</taxon>
        <taxon>Insecta</taxon>
        <taxon>Pterygota</taxon>
        <taxon>Neoptera</taxon>
        <taxon>Endopterygota</taxon>
        <taxon>Diptera</taxon>
        <taxon>Nematocera</taxon>
        <taxon>Culicoidea</taxon>
        <taxon>Culicidae</taxon>
        <taxon>Culicinae</taxon>
        <taxon>Aedini</taxon>
        <taxon>Aedes</taxon>
        <taxon>Stegomyia</taxon>
    </lineage>
</organism>
<sequence>MNVNSFRRIGYIYAVFCFICSVLGAVYFFKKILEPKTFCVQYFCESGFEHLLISAISMVMCLLSATFAIFVKLGIEEGEPGYIHISRTFMLVRSFVLTIRWTYESVALAITEIDQGISPLVEQFRSVATILLIVITASTGFELWILDGVQKYSLQRLH</sequence>
<dbReference type="AlphaFoldDB" id="A0A6I8TSU0"/>
<gene>
    <name evidence="1" type="primary">110675968</name>
</gene>
<dbReference type="OrthoDB" id="7763539at2759"/>
<evidence type="ECO:0000313" key="1">
    <source>
        <dbReference type="EnsemblMetazoa" id="AAEL025272-PA"/>
    </source>
</evidence>
<dbReference type="InParanoid" id="A0A6I8TSU0"/>
<reference evidence="1 2" key="1">
    <citation type="submission" date="2017-06" db="EMBL/GenBank/DDBJ databases">
        <title>Aedes aegypti genome working group (AGWG) sequencing and assembly.</title>
        <authorList>
            <consortium name="Aedes aegypti Genome Working Group (AGWG)"/>
            <person name="Matthews B.J."/>
        </authorList>
    </citation>
    <scope>NUCLEOTIDE SEQUENCE [LARGE SCALE GENOMIC DNA]</scope>
    <source>
        <strain evidence="1 2">LVP_AGWG</strain>
    </source>
</reference>